<dbReference type="InterPro" id="IPR057666">
    <property type="entry name" value="DrpA_SLOG"/>
</dbReference>
<dbReference type="SUPFAM" id="SSF102405">
    <property type="entry name" value="MCP/YpsA-like"/>
    <property type="match status" value="1"/>
</dbReference>
<reference evidence="3 4" key="1">
    <citation type="submission" date="2017-02" db="EMBL/GenBank/DDBJ databases">
        <authorList>
            <person name="Peterson S.W."/>
        </authorList>
    </citation>
    <scope>NUCLEOTIDE SEQUENCE [LARGE SCALE GENOMIC DNA]</scope>
    <source>
        <strain evidence="3 4">ATCC BAA-908</strain>
    </source>
</reference>
<dbReference type="STRING" id="261392.SAMN02745149_01380"/>
<comment type="similarity">
    <text evidence="1">Belongs to the DprA/Smf family.</text>
</comment>
<dbReference type="Gene3D" id="3.40.50.450">
    <property type="match status" value="1"/>
</dbReference>
<dbReference type="GO" id="GO:0009294">
    <property type="term" value="P:DNA-mediated transformation"/>
    <property type="evidence" value="ECO:0007669"/>
    <property type="project" value="InterPro"/>
</dbReference>
<dbReference type="Proteomes" id="UP000190423">
    <property type="component" value="Unassembled WGS sequence"/>
</dbReference>
<evidence type="ECO:0000313" key="4">
    <source>
        <dbReference type="Proteomes" id="UP000190423"/>
    </source>
</evidence>
<proteinExistence type="inferred from homology"/>
<dbReference type="GeneID" id="78316677"/>
<dbReference type="RefSeq" id="WP_159446177.1">
    <property type="nucleotide sequence ID" value="NZ_FUWG01000009.1"/>
</dbReference>
<dbReference type="PANTHER" id="PTHR43022:SF1">
    <property type="entry name" value="PROTEIN SMF"/>
    <property type="match status" value="1"/>
</dbReference>
<feature type="domain" description="Smf/DprA SLOG" evidence="2">
    <location>
        <begin position="81"/>
        <end position="289"/>
    </location>
</feature>
<keyword evidence="4" id="KW-1185">Reference proteome</keyword>
<evidence type="ECO:0000259" key="2">
    <source>
        <dbReference type="Pfam" id="PF02481"/>
    </source>
</evidence>
<organism evidence="3 4">
    <name type="scientific">Treponema porcinum</name>
    <dbReference type="NCBI Taxonomy" id="261392"/>
    <lineage>
        <taxon>Bacteria</taxon>
        <taxon>Pseudomonadati</taxon>
        <taxon>Spirochaetota</taxon>
        <taxon>Spirochaetia</taxon>
        <taxon>Spirochaetales</taxon>
        <taxon>Treponemataceae</taxon>
        <taxon>Treponema</taxon>
    </lineage>
</organism>
<evidence type="ECO:0000313" key="3">
    <source>
        <dbReference type="EMBL" id="SJZ47372.1"/>
    </source>
</evidence>
<dbReference type="OrthoDB" id="9785707at2"/>
<dbReference type="PANTHER" id="PTHR43022">
    <property type="entry name" value="PROTEIN SMF"/>
    <property type="match status" value="1"/>
</dbReference>
<sequence length="343" mass="37138">MSNKTDDIILLISLARISFLNLTEKLNLLKKLDSYNDLAILSIEDIKNITSRNIRAVWDGRQNLLAARKEAAILEAKKIKYLLYGDEAYPALLKETPNAPFMLFYTGDASCLIGRTVSVVGTRRIAPEAKRAAVQFAYDAACDGCTVVSGLAKGVDGAAHTGAVNARFDSFEDIVSAEGRTAAVLPCGIDTVVPSGHKALAEQIVRTGGCIVSEYVPGTPAENWRFVQRNRIVAALSPATVVIQAPDGSGALITAQYALDYSRDVVFHKAAFSRNAEDVRSLVKSQLAKDFAAGNVSKGKIENTCEKYIEAGAPIIENYKEYCDCMTALPGTYSLKNEQLNLF</sequence>
<dbReference type="AlphaFoldDB" id="A0A1T4KY51"/>
<dbReference type="InterPro" id="IPR003488">
    <property type="entry name" value="DprA"/>
</dbReference>
<evidence type="ECO:0000256" key="1">
    <source>
        <dbReference type="ARBA" id="ARBA00006525"/>
    </source>
</evidence>
<dbReference type="EMBL" id="FUWG01000009">
    <property type="protein sequence ID" value="SJZ47372.1"/>
    <property type="molecule type" value="Genomic_DNA"/>
</dbReference>
<protein>
    <submittedName>
        <fullName evidence="3">DNA processing protein</fullName>
    </submittedName>
</protein>
<name>A0A1T4KY51_TREPO</name>
<gene>
    <name evidence="3" type="ORF">SAMN02745149_01380</name>
</gene>
<dbReference type="NCBIfam" id="TIGR00732">
    <property type="entry name" value="dprA"/>
    <property type="match status" value="1"/>
</dbReference>
<accession>A0A1T4KY51</accession>
<dbReference type="Pfam" id="PF02481">
    <property type="entry name" value="DNA_processg_A"/>
    <property type="match status" value="1"/>
</dbReference>